<evidence type="ECO:0000313" key="2">
    <source>
        <dbReference type="Proteomes" id="UP001362999"/>
    </source>
</evidence>
<evidence type="ECO:0000313" key="1">
    <source>
        <dbReference type="EMBL" id="KAK6995969.1"/>
    </source>
</evidence>
<organism evidence="1 2">
    <name type="scientific">Favolaschia claudopus</name>
    <dbReference type="NCBI Taxonomy" id="2862362"/>
    <lineage>
        <taxon>Eukaryota</taxon>
        <taxon>Fungi</taxon>
        <taxon>Dikarya</taxon>
        <taxon>Basidiomycota</taxon>
        <taxon>Agaricomycotina</taxon>
        <taxon>Agaricomycetes</taxon>
        <taxon>Agaricomycetidae</taxon>
        <taxon>Agaricales</taxon>
        <taxon>Marasmiineae</taxon>
        <taxon>Mycenaceae</taxon>
        <taxon>Favolaschia</taxon>
    </lineage>
</organism>
<keyword evidence="2" id="KW-1185">Reference proteome</keyword>
<evidence type="ECO:0008006" key="3">
    <source>
        <dbReference type="Google" id="ProtNLM"/>
    </source>
</evidence>
<protein>
    <recommendedName>
        <fullName evidence="3">F-box domain-containing protein</fullName>
    </recommendedName>
</protein>
<proteinExistence type="predicted"/>
<comment type="caution">
    <text evidence="1">The sequence shown here is derived from an EMBL/GenBank/DDBJ whole genome shotgun (WGS) entry which is preliminary data.</text>
</comment>
<dbReference type="EMBL" id="JAWWNJ010000100">
    <property type="protein sequence ID" value="KAK6995969.1"/>
    <property type="molecule type" value="Genomic_DNA"/>
</dbReference>
<gene>
    <name evidence="1" type="ORF">R3P38DRAFT_3073666</name>
</gene>
<reference evidence="1 2" key="1">
    <citation type="journal article" date="2024" name="J Genomics">
        <title>Draft genome sequencing and assembly of Favolaschia claudopus CIRM-BRFM 2984 isolated from oak limbs.</title>
        <authorList>
            <person name="Navarro D."/>
            <person name="Drula E."/>
            <person name="Chaduli D."/>
            <person name="Cazenave R."/>
            <person name="Ahrendt S."/>
            <person name="Wang J."/>
            <person name="Lipzen A."/>
            <person name="Daum C."/>
            <person name="Barry K."/>
            <person name="Grigoriev I.V."/>
            <person name="Favel A."/>
            <person name="Rosso M.N."/>
            <person name="Martin F."/>
        </authorList>
    </citation>
    <scope>NUCLEOTIDE SEQUENCE [LARGE SCALE GENOMIC DNA]</scope>
    <source>
        <strain evidence="1 2">CIRM-BRFM 2984</strain>
    </source>
</reference>
<sequence length="527" mass="59575">MKITGFTSKLLPTADQTKQIFEINRSGVLPLDTASLQTVLSSVPPELALYDAEVERLLCEREILASHLESCRSALAPVHRLPVELLTDIFELCFPAELYRIQECTSYQMEIDRVSHRHLLNFAHVCARWYRFTTGTPKLWSTITVDTSLWSGPRLPDNALLFLLECALDRGRDYPLNITVYIECNAHHGDAVLTLLSKHAGRWHQINILSNDQPSRSLSSIKGSLNRLQKVELDTKWKKIDIFEHAPCLTEFTFHGKSKYLPNLPWTQIQTLTCVGDPYTTARPLQSSLALLRSAANVEHFTARLDLRDCNRHSISTSPMVSSKVRHLDLQLAADHPGMVEKLFDSLILPSLTSFTISRFETDPCEWPTTSTSFLLLAKRSGFAHHLLHLSLDTMIPVTELLRCLEVLPALENLTIKDCILDDAAHIVITDTLLRGLTNVAGTTPLAPKLHVLKLESILTFTESIFVELIDSRVKQIRDIEGEQPFRIILSPSWMLDADIGEFRPELVPRLEELESKLEGRLVVELE</sequence>
<dbReference type="Gene3D" id="1.20.1280.50">
    <property type="match status" value="1"/>
</dbReference>
<dbReference type="Proteomes" id="UP001362999">
    <property type="component" value="Unassembled WGS sequence"/>
</dbReference>
<name>A0AAV9ZXK5_9AGAR</name>
<accession>A0AAV9ZXK5</accession>
<dbReference type="SUPFAM" id="SSF52047">
    <property type="entry name" value="RNI-like"/>
    <property type="match status" value="1"/>
</dbReference>
<dbReference type="AlphaFoldDB" id="A0AAV9ZXK5"/>